<keyword evidence="3 6" id="KW-0285">Flavoprotein</keyword>
<dbReference type="PROSITE" id="PS51645">
    <property type="entry name" value="PHR_CRY_ALPHA_BETA"/>
    <property type="match status" value="1"/>
</dbReference>
<proteinExistence type="inferred from homology"/>
<protein>
    <recommendedName>
        <fullName evidence="2 6">Cryptochrome DASH</fullName>
    </recommendedName>
</protein>
<dbReference type="InterPro" id="IPR014133">
    <property type="entry name" value="Cry_DASH"/>
</dbReference>
<gene>
    <name evidence="8" type="ORF">ACFOOI_07415</name>
</gene>
<dbReference type="EMBL" id="JBHRYQ010000001">
    <property type="protein sequence ID" value="MFC3810474.1"/>
    <property type="molecule type" value="Genomic_DNA"/>
</dbReference>
<evidence type="ECO:0000256" key="3">
    <source>
        <dbReference type="ARBA" id="ARBA00022630"/>
    </source>
</evidence>
<evidence type="ECO:0000256" key="2">
    <source>
        <dbReference type="ARBA" id="ARBA00017881"/>
    </source>
</evidence>
<comment type="cofactor">
    <cofactor evidence="6">
        <name>FAD</name>
        <dbReference type="ChEBI" id="CHEBI:57692"/>
    </cofactor>
    <text evidence="6">Binds 1 FAD per subunit.</text>
</comment>
<dbReference type="InterPro" id="IPR002081">
    <property type="entry name" value="Cryptochrome/DNA_photolyase_1"/>
</dbReference>
<keyword evidence="4 6" id="KW-0274">FAD</keyword>
<dbReference type="Pfam" id="PF00875">
    <property type="entry name" value="DNA_photolyase"/>
    <property type="match status" value="1"/>
</dbReference>
<evidence type="ECO:0000313" key="9">
    <source>
        <dbReference type="Proteomes" id="UP001595616"/>
    </source>
</evidence>
<dbReference type="Gene3D" id="3.40.50.620">
    <property type="entry name" value="HUPs"/>
    <property type="match status" value="1"/>
</dbReference>
<keyword evidence="9" id="KW-1185">Reference proteome</keyword>
<dbReference type="InterPro" id="IPR036155">
    <property type="entry name" value="Crypto/Photolyase_N_sf"/>
</dbReference>
<comment type="function">
    <text evidence="6">May have a photoreceptor function.</text>
</comment>
<dbReference type="Proteomes" id="UP001595616">
    <property type="component" value="Unassembled WGS sequence"/>
</dbReference>
<comment type="cofactor">
    <cofactor evidence="6">
        <name>(6R)-5,10-methylene-5,6,7,8-tetrahydrofolate</name>
        <dbReference type="ChEBI" id="CHEBI:15636"/>
    </cofactor>
    <text evidence="6">Binds 1 5,10-methenyltetrahydrofolate (MTHF) per subunit.</text>
</comment>
<feature type="domain" description="Photolyase/cryptochrome alpha/beta" evidence="7">
    <location>
        <begin position="2"/>
        <end position="135"/>
    </location>
</feature>
<organism evidence="8 9">
    <name type="scientific">Lacihabitans lacunae</name>
    <dbReference type="NCBI Taxonomy" id="1028214"/>
    <lineage>
        <taxon>Bacteria</taxon>
        <taxon>Pseudomonadati</taxon>
        <taxon>Bacteroidota</taxon>
        <taxon>Cytophagia</taxon>
        <taxon>Cytophagales</taxon>
        <taxon>Leadbetterellaceae</taxon>
        <taxon>Lacihabitans</taxon>
    </lineage>
</organism>
<reference evidence="9" key="1">
    <citation type="journal article" date="2019" name="Int. J. Syst. Evol. Microbiol.">
        <title>The Global Catalogue of Microorganisms (GCM) 10K type strain sequencing project: providing services to taxonomists for standard genome sequencing and annotation.</title>
        <authorList>
            <consortium name="The Broad Institute Genomics Platform"/>
            <consortium name="The Broad Institute Genome Sequencing Center for Infectious Disease"/>
            <person name="Wu L."/>
            <person name="Ma J."/>
        </authorList>
    </citation>
    <scope>NUCLEOTIDE SEQUENCE [LARGE SCALE GENOMIC DNA]</scope>
    <source>
        <strain evidence="9">CECT 7956</strain>
    </source>
</reference>
<dbReference type="Pfam" id="PF03441">
    <property type="entry name" value="FAD_binding_7"/>
    <property type="match status" value="1"/>
</dbReference>
<evidence type="ECO:0000256" key="6">
    <source>
        <dbReference type="RuleBase" id="RU367151"/>
    </source>
</evidence>
<dbReference type="InterPro" id="IPR014729">
    <property type="entry name" value="Rossmann-like_a/b/a_fold"/>
</dbReference>
<dbReference type="InterPro" id="IPR005101">
    <property type="entry name" value="Cryptochr/Photolyase_FAD-bd"/>
</dbReference>
<dbReference type="PRINTS" id="PR00147">
    <property type="entry name" value="DNAPHOTLYASE"/>
</dbReference>
<comment type="caution">
    <text evidence="8">The sequence shown here is derived from an EMBL/GenBank/DDBJ whole genome shotgun (WGS) entry which is preliminary data.</text>
</comment>
<evidence type="ECO:0000256" key="5">
    <source>
        <dbReference type="ARBA" id="ARBA00022991"/>
    </source>
</evidence>
<dbReference type="NCBIfam" id="TIGR02765">
    <property type="entry name" value="crypto_DASH"/>
    <property type="match status" value="1"/>
</dbReference>
<evidence type="ECO:0000256" key="1">
    <source>
        <dbReference type="ARBA" id="ARBA00005862"/>
    </source>
</evidence>
<accession>A0ABV7YSZ2</accession>
<dbReference type="PANTHER" id="PTHR11455:SF22">
    <property type="entry name" value="CRYPTOCHROME DASH"/>
    <property type="match status" value="1"/>
</dbReference>
<dbReference type="SUPFAM" id="SSF48173">
    <property type="entry name" value="Cryptochrome/photolyase FAD-binding domain"/>
    <property type="match status" value="1"/>
</dbReference>
<evidence type="ECO:0000313" key="8">
    <source>
        <dbReference type="EMBL" id="MFC3810474.1"/>
    </source>
</evidence>
<evidence type="ECO:0000259" key="7">
    <source>
        <dbReference type="PROSITE" id="PS51645"/>
    </source>
</evidence>
<dbReference type="PANTHER" id="PTHR11455">
    <property type="entry name" value="CRYPTOCHROME"/>
    <property type="match status" value="1"/>
</dbReference>
<evidence type="ECO:0000256" key="4">
    <source>
        <dbReference type="ARBA" id="ARBA00022827"/>
    </source>
</evidence>
<dbReference type="RefSeq" id="WP_379836652.1">
    <property type="nucleotide sequence ID" value="NZ_JBHRYQ010000001.1"/>
</dbReference>
<dbReference type="Gene3D" id="1.25.40.80">
    <property type="match status" value="1"/>
</dbReference>
<dbReference type="Gene3D" id="1.10.579.10">
    <property type="entry name" value="DNA Cyclobutane Dipyrimidine Photolyase, subunit A, domain 3"/>
    <property type="match status" value="1"/>
</dbReference>
<comment type="similarity">
    <text evidence="1 6">Belongs to the DNA photolyase class-1 family.</text>
</comment>
<dbReference type="InterPro" id="IPR036134">
    <property type="entry name" value="Crypto/Photolyase_FAD-like_sf"/>
</dbReference>
<name>A0ABV7YSZ2_9BACT</name>
<dbReference type="InterPro" id="IPR006050">
    <property type="entry name" value="DNA_photolyase_N"/>
</dbReference>
<keyword evidence="5 6" id="KW-0157">Chromophore</keyword>
<dbReference type="SUPFAM" id="SSF52425">
    <property type="entry name" value="Cryptochrome/photolyase, N-terminal domain"/>
    <property type="match status" value="1"/>
</dbReference>
<sequence>MKKVLFWFRNDLRLHDNEALIKAAELGDVIPVYIIDERQFENTSFGFKRTEKFRAKFLLETLQDLKSSLQSIGSDLIVKVGIPELELILIANKYEVDHVVASKEVTQEETSIESLFSYSLKPLNIDIDLFWGNTLIHVRDLPFQIHFLPDIFTDFRKRIEGQWKVRPLYETPKSLGTMPDIKVGPIPTLADLGFEEFEIDPRDDNQFVGGEQNGFKRLNAYIWESNLIATYKETRNGMIGKDYSSKLSPWLSLGALSPRTVYYEVKKYEEKNGANDSTYWLIFELLWRDYFHFIALKFGIRLFKRCGIKHDFTKKWRRNKDHFKRWIDGKTGVPIVDAAMQELKQTGYLSNRGRQIAASYFSKDMAIEWWWGAMYFESYLIDYEVCSNWGNWNYIAGIGTDPREDRYFNPVNQARKYDPEAAYMKLWLPELSQIDNENLIEFMTLGDSLSEDLDYPKMPISKPKRV</sequence>